<organism evidence="1 2">
    <name type="scientific">Haloarcula hispanica</name>
    <dbReference type="NCBI Taxonomy" id="51589"/>
    <lineage>
        <taxon>Archaea</taxon>
        <taxon>Methanobacteriati</taxon>
        <taxon>Methanobacteriota</taxon>
        <taxon>Stenosarchaea group</taxon>
        <taxon>Halobacteria</taxon>
        <taxon>Halobacteriales</taxon>
        <taxon>Haloarculaceae</taxon>
        <taxon>Haloarcula</taxon>
    </lineage>
</organism>
<name>A0A482TEA9_HALHI</name>
<reference evidence="1 2" key="1">
    <citation type="submission" date="2018-12" db="EMBL/GenBank/DDBJ databases">
        <title>Draft genome sequence of Haloarcula hispinica strain 18.1, an halophilic archaeon isolated from Chott El Jerid of Southern Tunisia.</title>
        <authorList>
            <person name="Najjari A."/>
            <person name="Ben Dhia O."/>
            <person name="Ferjani R."/>
            <person name="Mahjoubi M."/>
            <person name="Sghaier H."/>
            <person name="Elshahed M."/>
            <person name="Ouzari H.I."/>
            <person name="Cherid A."/>
            <person name="Youssef N."/>
        </authorList>
    </citation>
    <scope>NUCLEOTIDE SEQUENCE [LARGE SCALE GENOMIC DNA]</scope>
    <source>
        <strain evidence="1 2">18.1</strain>
    </source>
</reference>
<accession>A0A482TEA9</accession>
<gene>
    <name evidence="1" type="ORF">ELS20_15445</name>
</gene>
<dbReference type="EMBL" id="RZIG01000002">
    <property type="protein sequence ID" value="RYJ11237.1"/>
    <property type="molecule type" value="Genomic_DNA"/>
</dbReference>
<dbReference type="RefSeq" id="WP_129756008.1">
    <property type="nucleotide sequence ID" value="NZ_JAFKAA010000002.1"/>
</dbReference>
<evidence type="ECO:0000313" key="2">
    <source>
        <dbReference type="Proteomes" id="UP000293535"/>
    </source>
</evidence>
<comment type="caution">
    <text evidence="1">The sequence shown here is derived from an EMBL/GenBank/DDBJ whole genome shotgun (WGS) entry which is preliminary data.</text>
</comment>
<proteinExistence type="predicted"/>
<dbReference type="Proteomes" id="UP000293535">
    <property type="component" value="Unassembled WGS sequence"/>
</dbReference>
<protein>
    <submittedName>
        <fullName evidence="1">Uncharacterized protein</fullName>
    </submittedName>
</protein>
<sequence length="232" mass="26484">MAPTSTTIYFPPSGYSVSSLQDIIDGILLERDDEKVSEPLRTEFRNINDTNNGFSAAMRFEVPKKESGWDGAEFGKTTHQSRIRFTNSISNGGMMIFGKSDLHNEIQSRLDDLLYEHGPDGFSPGELEQVEINRENIEDILESDRLIESRATYKSLDENTSSASLAGRLEESDTAERFEQRGNKVWVIYESESYDRKVGLTSKNNAAVFYGDWNNDEMAIYWYRIILNEFDV</sequence>
<dbReference type="AlphaFoldDB" id="A0A482TEA9"/>
<evidence type="ECO:0000313" key="1">
    <source>
        <dbReference type="EMBL" id="RYJ11237.1"/>
    </source>
</evidence>